<comment type="pathway">
    <text evidence="6">Aromatic compound metabolism; 3-phenylpropanoate degradation.</text>
</comment>
<dbReference type="AlphaFoldDB" id="A0A051TS25"/>
<comment type="catalytic activity">
    <reaction evidence="6">
        <text>(2E)-3-(3-hydroxyphenyl)prop-2-enoate + NADH + O2 + H(+) = (2E)-3-(2,3-dihydroxyphenyl)prop-2-enoate + NAD(+) + H2O</text>
        <dbReference type="Rhea" id="RHEA:27846"/>
        <dbReference type="ChEBI" id="CHEBI:15377"/>
        <dbReference type="ChEBI" id="CHEBI:15378"/>
        <dbReference type="ChEBI" id="CHEBI:15379"/>
        <dbReference type="ChEBI" id="CHEBI:47928"/>
        <dbReference type="ChEBI" id="CHEBI:57540"/>
        <dbReference type="ChEBI" id="CHEBI:57945"/>
        <dbReference type="ChEBI" id="CHEBI:58642"/>
        <dbReference type="EC" id="1.14.13.127"/>
    </reaction>
</comment>
<protein>
    <recommendedName>
        <fullName evidence="6">3-(3-hydroxy-phenyl)propionate/3-hydroxycinnamic acid hydroxylase</fullName>
        <shortName evidence="6">3-HCI hydroxylase</shortName>
        <shortName evidence="6">3-HPP hydroxylase</shortName>
        <ecNumber evidence="6">1.14.13.127</ecNumber>
    </recommendedName>
</protein>
<dbReference type="GO" id="GO:0008688">
    <property type="term" value="F:3-(3-hydroxyphenyl)propionate hydroxylase activity"/>
    <property type="evidence" value="ECO:0007669"/>
    <property type="project" value="UniProtKB-UniRule"/>
</dbReference>
<gene>
    <name evidence="6" type="primary">mhpA</name>
    <name evidence="8" type="ORF">K875_05084</name>
</gene>
<evidence type="ECO:0000256" key="5">
    <source>
        <dbReference type="ARBA" id="ARBA00023027"/>
    </source>
</evidence>
<evidence type="ECO:0000256" key="1">
    <source>
        <dbReference type="ARBA" id="ARBA00022630"/>
    </source>
</evidence>
<dbReference type="HOGENOM" id="CLU_009665_20_2_11"/>
<dbReference type="SUPFAM" id="SSF51905">
    <property type="entry name" value="FAD/NAD(P)-binding domain"/>
    <property type="match status" value="1"/>
</dbReference>
<dbReference type="NCBIfam" id="NF004831">
    <property type="entry name" value="PRK06183.1-5"/>
    <property type="match status" value="1"/>
</dbReference>
<keyword evidence="4 6" id="KW-0560">Oxidoreductase</keyword>
<dbReference type="UniPathway" id="UPA00714"/>
<dbReference type="InterPro" id="IPR050631">
    <property type="entry name" value="PheA/TfdB_FAD_monoxygenase"/>
</dbReference>
<feature type="domain" description="FAD-binding" evidence="7">
    <location>
        <begin position="12"/>
        <end position="351"/>
    </location>
</feature>
<keyword evidence="1 6" id="KW-0285">Flavoprotein</keyword>
<organism evidence="8 9">
    <name type="scientific">Mycobacterium [tuberculosis] TKK-01-0051</name>
    <dbReference type="NCBI Taxonomy" id="1324261"/>
    <lineage>
        <taxon>Bacteria</taxon>
        <taxon>Bacillati</taxon>
        <taxon>Actinomycetota</taxon>
        <taxon>Actinomycetes</taxon>
        <taxon>Mycobacteriales</taxon>
        <taxon>Mycobacteriaceae</taxon>
        <taxon>Mycobacterium</taxon>
        <taxon>Mycobacterium avium complex (MAC)</taxon>
    </lineage>
</organism>
<keyword evidence="5 6" id="KW-0520">NAD</keyword>
<keyword evidence="9" id="KW-1185">Reference proteome</keyword>
<name>A0A051TS25_9MYCO</name>
<comment type="caution">
    <text evidence="8">The sequence shown here is derived from an EMBL/GenBank/DDBJ whole genome shotgun (WGS) entry which is preliminary data.</text>
</comment>
<dbReference type="PANTHER" id="PTHR43476">
    <property type="entry name" value="3-(3-HYDROXY-PHENYL)PROPIONATE/3-HYDROXYCINNAMIC ACID HYDROXYLASE"/>
    <property type="match status" value="1"/>
</dbReference>
<dbReference type="NCBIfam" id="NF004829">
    <property type="entry name" value="PRK06183.1-3"/>
    <property type="match status" value="1"/>
</dbReference>
<keyword evidence="2 6" id="KW-0058">Aromatic hydrocarbons catabolism</keyword>
<evidence type="ECO:0000259" key="7">
    <source>
        <dbReference type="Pfam" id="PF01494"/>
    </source>
</evidence>
<dbReference type="Gene3D" id="3.50.50.60">
    <property type="entry name" value="FAD/NAD(P)-binding domain"/>
    <property type="match status" value="1"/>
</dbReference>
<dbReference type="PRINTS" id="PR00420">
    <property type="entry name" value="RNGMNOXGNASE"/>
</dbReference>
<dbReference type="InterPro" id="IPR002938">
    <property type="entry name" value="FAD-bd"/>
</dbReference>
<evidence type="ECO:0000256" key="2">
    <source>
        <dbReference type="ARBA" id="ARBA00022797"/>
    </source>
</evidence>
<feature type="binding site" evidence="6">
    <location>
        <begin position="14"/>
        <end position="43"/>
    </location>
    <ligand>
        <name>FAD</name>
        <dbReference type="ChEBI" id="CHEBI:57692"/>
    </ligand>
</feature>
<dbReference type="GO" id="GO:0071949">
    <property type="term" value="F:FAD binding"/>
    <property type="evidence" value="ECO:0007669"/>
    <property type="project" value="InterPro"/>
</dbReference>
<proteinExistence type="inferred from homology"/>
<dbReference type="Proteomes" id="UP000025947">
    <property type="component" value="Unassembled WGS sequence"/>
</dbReference>
<dbReference type="GO" id="GO:0019380">
    <property type="term" value="P:3-phenylpropionate catabolic process"/>
    <property type="evidence" value="ECO:0007669"/>
    <property type="project" value="UniProtKB-UniPathway"/>
</dbReference>
<evidence type="ECO:0000313" key="8">
    <source>
        <dbReference type="EMBL" id="KBZ59523.1"/>
    </source>
</evidence>
<dbReference type="NCBIfam" id="NF004828">
    <property type="entry name" value="PRK06183.1-2"/>
    <property type="match status" value="1"/>
</dbReference>
<dbReference type="PATRIC" id="fig|1324261.3.peg.5129"/>
<evidence type="ECO:0000313" key="9">
    <source>
        <dbReference type="Proteomes" id="UP000025947"/>
    </source>
</evidence>
<keyword evidence="3 6" id="KW-0274">FAD</keyword>
<dbReference type="InterPro" id="IPR023786">
    <property type="entry name" value="3-HPP/3HCI_hydroxylase"/>
</dbReference>
<sequence>MVEPGREVPDVETDVLVVGAGPVGLTLANILGLQGIRTMVVDERDTLIDYPRGVGLDDEALRTFQSIGLAERVLPHTVPNQILRFVDAKRRVLAEMAPPDARFGWPKRNGFVQPLVDAELLAGLDRFEHVEVRWRRPMTACREDADGVTVELGGVDNDGDTSRVRARYVVGCDGGRSMTRRVMGVSFDGTTSSTRWLVVDIANDPLGHPNSEVGADPERPYASISIAHGIRRFEFMIHADETDEQAEDPAFLTQMLARMVPHPDRVDVIRRRVYTHHSRIAGAFRQGRLLLAGDAAHLMPVWQGQGYNSGIRDAANLGWKLAAVVSGRADDKLLDTYDVERRKHARAMIDLSTMVGRVISPTNRRVATARDLLVRSASIVPSLKRYVLEMRFKPMPRYEYGAVVHAAPGRNDSPVGTLFIQPRVDTRDQQNVLLDDVLGSWFAVLCWNNNPRKILGDVAFANWKALGARFVALRPATQLHWTGHDDTDVVVVGDRHGGLKSWFDTHSDSVLFLRPDRCIAGACIAQRAPDLSAALLDALTLTPRGGDLQSGTGSVLYVAQPAPESSGAVAGPA</sequence>
<dbReference type="PANTHER" id="PTHR43476:SF3">
    <property type="entry name" value="FAD-BINDING MONOOXYGENASE"/>
    <property type="match status" value="1"/>
</dbReference>
<dbReference type="InterPro" id="IPR036188">
    <property type="entry name" value="FAD/NAD-bd_sf"/>
</dbReference>
<comment type="cofactor">
    <cofactor evidence="6">
        <name>FAD</name>
        <dbReference type="ChEBI" id="CHEBI:57692"/>
    </cofactor>
</comment>
<comment type="function">
    <text evidence="6">Catalyzes the insertion of one atom of molecular oxygen into position 2 of the phenyl ring of 3-(3-hydroxyphenyl)propionate (3-HPP) and hydroxycinnamic acid (3HCI).</text>
</comment>
<comment type="catalytic activity">
    <reaction evidence="6">
        <text>3-(3-hydroxyphenyl)propanoate + NADH + O2 + H(+) = 3-(2,3-dihydroxyphenyl)propanoate + NAD(+) + H2O</text>
        <dbReference type="Rhea" id="RHEA:24785"/>
        <dbReference type="ChEBI" id="CHEBI:15377"/>
        <dbReference type="ChEBI" id="CHEBI:15378"/>
        <dbReference type="ChEBI" id="CHEBI:15379"/>
        <dbReference type="ChEBI" id="CHEBI:46951"/>
        <dbReference type="ChEBI" id="CHEBI:57277"/>
        <dbReference type="ChEBI" id="CHEBI:57540"/>
        <dbReference type="ChEBI" id="CHEBI:57945"/>
        <dbReference type="EC" id="1.14.13.127"/>
    </reaction>
</comment>
<feature type="binding site" evidence="6">
    <location>
        <begin position="284"/>
        <end position="294"/>
    </location>
    <ligand>
        <name>FAD</name>
        <dbReference type="ChEBI" id="CHEBI:57692"/>
    </ligand>
</feature>
<dbReference type="HAMAP" id="MF_01652">
    <property type="entry name" value="MhpA"/>
    <property type="match status" value="1"/>
</dbReference>
<evidence type="ECO:0000256" key="6">
    <source>
        <dbReference type="HAMAP-Rule" id="MF_01652"/>
    </source>
</evidence>
<dbReference type="RefSeq" id="WP_044487359.1">
    <property type="nucleotide sequence ID" value="NZ_KK328284.1"/>
</dbReference>
<accession>A0A051TS25</accession>
<reference evidence="8 9" key="1">
    <citation type="submission" date="2014-04" db="EMBL/GenBank/DDBJ databases">
        <title>The Genome Sequence of Mycobacterium tuberculosis TKK-01-0051.</title>
        <authorList>
            <consortium name="The Broad Institute Genomics Platform"/>
            <consortium name="The Broad Institute Genome Sequencing Center for Infectious Disease"/>
            <person name="Earl A.M."/>
            <person name="Cohen K."/>
            <person name="Pym A."/>
            <person name="Bishai W."/>
            <person name="Maharaj K."/>
            <person name="Desjardins C."/>
            <person name="Abeel T."/>
            <person name="Young S."/>
            <person name="Zeng Q."/>
            <person name="Gargeya S."/>
            <person name="Abouelleil A."/>
            <person name="Alvarado L."/>
            <person name="Chapman S.B."/>
            <person name="Gainer-Dewar J."/>
            <person name="Goldberg J."/>
            <person name="Griggs A."/>
            <person name="Gujja S."/>
            <person name="Hansen M."/>
            <person name="Howarth C."/>
            <person name="Imamovic A."/>
            <person name="Larimer J."/>
            <person name="Murphy C."/>
            <person name="Naylor J."/>
            <person name="Pearson M."/>
            <person name="Poon T.W."/>
            <person name="Priest M."/>
            <person name="Roberts A."/>
            <person name="Saif S."/>
            <person name="Shea T."/>
            <person name="Sykes S."/>
            <person name="Wortman J."/>
            <person name="Nusbaum C."/>
            <person name="Birren B."/>
        </authorList>
    </citation>
    <scope>NUCLEOTIDE SEQUENCE [LARGE SCALE GENOMIC DNA]</scope>
    <source>
        <strain evidence="8 9">TKK-01-0051</strain>
    </source>
</reference>
<comment type="similarity">
    <text evidence="6">Belongs to the PheA/TfdB FAD monooxygenase family.</text>
</comment>
<evidence type="ECO:0000256" key="4">
    <source>
        <dbReference type="ARBA" id="ARBA00023002"/>
    </source>
</evidence>
<dbReference type="EMBL" id="JLXW01000011">
    <property type="protein sequence ID" value="KBZ59523.1"/>
    <property type="molecule type" value="Genomic_DNA"/>
</dbReference>
<dbReference type="GO" id="GO:0019622">
    <property type="term" value="P:3-(3-hydroxy)phenylpropionate catabolic process"/>
    <property type="evidence" value="ECO:0007669"/>
    <property type="project" value="UniProtKB-UniRule"/>
</dbReference>
<dbReference type="EC" id="1.14.13.127" evidence="6"/>
<evidence type="ECO:0000256" key="3">
    <source>
        <dbReference type="ARBA" id="ARBA00022827"/>
    </source>
</evidence>
<dbReference type="Pfam" id="PF01494">
    <property type="entry name" value="FAD_binding_3"/>
    <property type="match status" value="1"/>
</dbReference>
<dbReference type="Gene3D" id="3.30.70.2450">
    <property type="match status" value="1"/>
</dbReference>